<dbReference type="EMBL" id="JBHSBW010000007">
    <property type="protein sequence ID" value="MFC4211091.1"/>
    <property type="molecule type" value="Genomic_DNA"/>
</dbReference>
<organism evidence="1 2">
    <name type="scientific">Pedobacter lithocola</name>
    <dbReference type="NCBI Taxonomy" id="1908239"/>
    <lineage>
        <taxon>Bacteria</taxon>
        <taxon>Pseudomonadati</taxon>
        <taxon>Bacteroidota</taxon>
        <taxon>Sphingobacteriia</taxon>
        <taxon>Sphingobacteriales</taxon>
        <taxon>Sphingobacteriaceae</taxon>
        <taxon>Pedobacter</taxon>
    </lineage>
</organism>
<proteinExistence type="predicted"/>
<keyword evidence="2" id="KW-1185">Reference proteome</keyword>
<comment type="caution">
    <text evidence="1">The sequence shown here is derived from an EMBL/GenBank/DDBJ whole genome shotgun (WGS) entry which is preliminary data.</text>
</comment>
<dbReference type="Proteomes" id="UP001595789">
    <property type="component" value="Unassembled WGS sequence"/>
</dbReference>
<sequence>MVFLFGCQVSTTKLNDNQDKILGQTISARFYDSLQKKDYRATVPYFAKNFIKKIGVPILFKYYKQNEKSLGTISGISVSNCQTKATSNGAMLSKVFLINFIIKRTNGISKERLILRSVNNEVPKIYTYQIQNQPN</sequence>
<reference evidence="2" key="1">
    <citation type="journal article" date="2019" name="Int. J. Syst. Evol. Microbiol.">
        <title>The Global Catalogue of Microorganisms (GCM) 10K type strain sequencing project: providing services to taxonomists for standard genome sequencing and annotation.</title>
        <authorList>
            <consortium name="The Broad Institute Genomics Platform"/>
            <consortium name="The Broad Institute Genome Sequencing Center for Infectious Disease"/>
            <person name="Wu L."/>
            <person name="Ma J."/>
        </authorList>
    </citation>
    <scope>NUCLEOTIDE SEQUENCE [LARGE SCALE GENOMIC DNA]</scope>
    <source>
        <strain evidence="2">CCM 8691</strain>
    </source>
</reference>
<protein>
    <submittedName>
        <fullName evidence="1">Uncharacterized protein</fullName>
    </submittedName>
</protein>
<dbReference type="RefSeq" id="WP_378983684.1">
    <property type="nucleotide sequence ID" value="NZ_JBHSBW010000007.1"/>
</dbReference>
<evidence type="ECO:0000313" key="1">
    <source>
        <dbReference type="EMBL" id="MFC4211091.1"/>
    </source>
</evidence>
<name>A0ABV8PAD6_9SPHI</name>
<gene>
    <name evidence="1" type="ORF">ACFOWA_07860</name>
</gene>
<accession>A0ABV8PAD6</accession>
<evidence type="ECO:0000313" key="2">
    <source>
        <dbReference type="Proteomes" id="UP001595789"/>
    </source>
</evidence>